<evidence type="ECO:0000313" key="3">
    <source>
        <dbReference type="Proteomes" id="UP001152747"/>
    </source>
</evidence>
<dbReference type="AlphaFoldDB" id="A0A9P1MWE0"/>
<protein>
    <submittedName>
        <fullName evidence="2">Uncharacterized protein</fullName>
    </submittedName>
</protein>
<accession>A0A9P1MWE0</accession>
<comment type="caution">
    <text evidence="2">The sequence shown here is derived from an EMBL/GenBank/DDBJ whole genome shotgun (WGS) entry which is preliminary data.</text>
</comment>
<organism evidence="2 3">
    <name type="scientific">Caenorhabditis angaria</name>
    <dbReference type="NCBI Taxonomy" id="860376"/>
    <lineage>
        <taxon>Eukaryota</taxon>
        <taxon>Metazoa</taxon>
        <taxon>Ecdysozoa</taxon>
        <taxon>Nematoda</taxon>
        <taxon>Chromadorea</taxon>
        <taxon>Rhabditida</taxon>
        <taxon>Rhabditina</taxon>
        <taxon>Rhabditomorpha</taxon>
        <taxon>Rhabditoidea</taxon>
        <taxon>Rhabditidae</taxon>
        <taxon>Peloderinae</taxon>
        <taxon>Caenorhabditis</taxon>
    </lineage>
</organism>
<dbReference type="EMBL" id="CANHGI010000002">
    <property type="protein sequence ID" value="CAI5442749.1"/>
    <property type="molecule type" value="Genomic_DNA"/>
</dbReference>
<reference evidence="2" key="1">
    <citation type="submission" date="2022-11" db="EMBL/GenBank/DDBJ databases">
        <authorList>
            <person name="Kikuchi T."/>
        </authorList>
    </citation>
    <scope>NUCLEOTIDE SEQUENCE</scope>
    <source>
        <strain evidence="2">PS1010</strain>
    </source>
</reference>
<sequence>MCACEYFTYSVSNIGTRSKFEYGLFKTSHKYPRNTIYKNSSQSLHLKYNPQNMHNPLKKLSRSISHKILRKRESQEVSAPSTTASSPTQTSVDEDPYREILRSYEDNTSHLVYHGSSLRSMTSMDLIRNKSEEVQPSRITSSPSNRTVTFS</sequence>
<keyword evidence="3" id="KW-1185">Reference proteome</keyword>
<dbReference type="OrthoDB" id="5842810at2759"/>
<evidence type="ECO:0000313" key="2">
    <source>
        <dbReference type="EMBL" id="CAI5442749.1"/>
    </source>
</evidence>
<feature type="compositionally biased region" description="Polar residues" evidence="1">
    <location>
        <begin position="137"/>
        <end position="151"/>
    </location>
</feature>
<evidence type="ECO:0000256" key="1">
    <source>
        <dbReference type="SAM" id="MobiDB-lite"/>
    </source>
</evidence>
<dbReference type="Proteomes" id="UP001152747">
    <property type="component" value="Unassembled WGS sequence"/>
</dbReference>
<proteinExistence type="predicted"/>
<gene>
    <name evidence="2" type="ORF">CAMP_LOCUS5386</name>
</gene>
<feature type="compositionally biased region" description="Low complexity" evidence="1">
    <location>
        <begin position="78"/>
        <end position="91"/>
    </location>
</feature>
<name>A0A9P1MWE0_9PELO</name>
<feature type="region of interest" description="Disordered" evidence="1">
    <location>
        <begin position="130"/>
        <end position="151"/>
    </location>
</feature>
<feature type="region of interest" description="Disordered" evidence="1">
    <location>
        <begin position="62"/>
        <end position="96"/>
    </location>
</feature>